<dbReference type="FunFam" id="3.30.450.20:FF:000099">
    <property type="entry name" value="Sensory box sensor histidine kinase"/>
    <property type="match status" value="1"/>
</dbReference>
<keyword evidence="7" id="KW-0808">Transferase</keyword>
<evidence type="ECO:0000313" key="15">
    <source>
        <dbReference type="EMBL" id="MDR9764390.1"/>
    </source>
</evidence>
<comment type="catalytic activity">
    <reaction evidence="1">
        <text>ATP + protein L-histidine = ADP + protein N-phospho-L-histidine.</text>
        <dbReference type="EC" id="2.7.13.3"/>
    </reaction>
</comment>
<keyword evidence="6" id="KW-0288">FMN</keyword>
<evidence type="ECO:0000256" key="12">
    <source>
        <dbReference type="ARBA" id="ARBA00023026"/>
    </source>
</evidence>
<dbReference type="SUPFAM" id="SSF55785">
    <property type="entry name" value="PYP-like sensor domain (PAS domain)"/>
    <property type="match status" value="2"/>
</dbReference>
<evidence type="ECO:0000259" key="14">
    <source>
        <dbReference type="PROSITE" id="PS50113"/>
    </source>
</evidence>
<feature type="domain" description="PAS" evidence="13">
    <location>
        <begin position="183"/>
        <end position="256"/>
    </location>
</feature>
<dbReference type="PANTHER" id="PTHR41523">
    <property type="entry name" value="TWO-COMPONENT SYSTEM SENSOR PROTEIN"/>
    <property type="match status" value="1"/>
</dbReference>
<dbReference type="CDD" id="cd00130">
    <property type="entry name" value="PAS"/>
    <property type="match status" value="2"/>
</dbReference>
<dbReference type="GO" id="GO:0005524">
    <property type="term" value="F:ATP binding"/>
    <property type="evidence" value="ECO:0007669"/>
    <property type="project" value="UniProtKB-KW"/>
</dbReference>
<evidence type="ECO:0000313" key="16">
    <source>
        <dbReference type="Proteomes" id="UP001269402"/>
    </source>
</evidence>
<dbReference type="Gene3D" id="3.30.565.10">
    <property type="entry name" value="Histidine kinase-like ATPase, C-terminal domain"/>
    <property type="match status" value="1"/>
</dbReference>
<evidence type="ECO:0000256" key="5">
    <source>
        <dbReference type="ARBA" id="ARBA00022630"/>
    </source>
</evidence>
<keyword evidence="11" id="KW-0067">ATP-binding</keyword>
<dbReference type="EMBL" id="JAVLSH010000033">
    <property type="protein sequence ID" value="MDR9764390.1"/>
    <property type="molecule type" value="Genomic_DNA"/>
</dbReference>
<dbReference type="InterPro" id="IPR000700">
    <property type="entry name" value="PAS-assoc_C"/>
</dbReference>
<dbReference type="InterPro" id="IPR003018">
    <property type="entry name" value="GAF"/>
</dbReference>
<evidence type="ECO:0000256" key="9">
    <source>
        <dbReference type="ARBA" id="ARBA00022741"/>
    </source>
</evidence>
<dbReference type="SMART" id="SM00911">
    <property type="entry name" value="HWE_HK"/>
    <property type="match status" value="1"/>
</dbReference>
<dbReference type="RefSeq" id="WP_310808941.1">
    <property type="nucleotide sequence ID" value="NZ_JAVLSH010000033.1"/>
</dbReference>
<dbReference type="InterPro" id="IPR035965">
    <property type="entry name" value="PAS-like_dom_sf"/>
</dbReference>
<organism evidence="15 16">
    <name type="scientific">Rhizobium redzepovicii</name>
    <dbReference type="NCBI Taxonomy" id="2867518"/>
    <lineage>
        <taxon>Bacteria</taxon>
        <taxon>Pseudomonadati</taxon>
        <taxon>Pseudomonadota</taxon>
        <taxon>Alphaproteobacteria</taxon>
        <taxon>Hyphomicrobiales</taxon>
        <taxon>Rhizobiaceae</taxon>
        <taxon>Rhizobium/Agrobacterium group</taxon>
        <taxon>Rhizobium</taxon>
    </lineage>
</organism>
<comment type="caution">
    <text evidence="15">The sequence shown here is derived from an EMBL/GenBank/DDBJ whole genome shotgun (WGS) entry which is preliminary data.</text>
</comment>
<evidence type="ECO:0000256" key="8">
    <source>
        <dbReference type="ARBA" id="ARBA00022737"/>
    </source>
</evidence>
<dbReference type="Pfam" id="PF00989">
    <property type="entry name" value="PAS"/>
    <property type="match status" value="1"/>
</dbReference>
<dbReference type="PROSITE" id="PS50112">
    <property type="entry name" value="PAS"/>
    <property type="match status" value="2"/>
</dbReference>
<dbReference type="Proteomes" id="UP001269402">
    <property type="component" value="Unassembled WGS sequence"/>
</dbReference>
<dbReference type="PROSITE" id="PS50113">
    <property type="entry name" value="PAC"/>
    <property type="match status" value="1"/>
</dbReference>
<gene>
    <name evidence="15" type="ORF">RJJ37_33075</name>
</gene>
<reference evidence="16" key="1">
    <citation type="submission" date="2023-07" db="EMBL/GenBank/DDBJ databases">
        <title>Genomic characterization of faba bean (Vicia faba) microsymbionts in Mexican soils.</title>
        <authorList>
            <person name="Rivera Orduna F.N."/>
            <person name="Guevara-Luna J."/>
            <person name="Yan J."/>
            <person name="Arroyo-Herrera I."/>
            <person name="Li Y."/>
            <person name="Vasquez-Murrieta M.S."/>
            <person name="Wang E.T."/>
        </authorList>
    </citation>
    <scope>NUCLEOTIDE SEQUENCE [LARGE SCALE GENOMIC DNA]</scope>
    <source>
        <strain evidence="16">CH6</strain>
    </source>
</reference>
<evidence type="ECO:0000256" key="4">
    <source>
        <dbReference type="ARBA" id="ARBA00022553"/>
    </source>
</evidence>
<dbReference type="InterPro" id="IPR013655">
    <property type="entry name" value="PAS_fold_3"/>
</dbReference>
<keyword evidence="8" id="KW-0677">Repeat</keyword>
<dbReference type="SMART" id="SM00091">
    <property type="entry name" value="PAS"/>
    <property type="match status" value="2"/>
</dbReference>
<keyword evidence="9" id="KW-0547">Nucleotide-binding</keyword>
<dbReference type="PANTHER" id="PTHR41523:SF8">
    <property type="entry name" value="ETHYLENE RESPONSE SENSOR PROTEIN"/>
    <property type="match status" value="1"/>
</dbReference>
<dbReference type="InterPro" id="IPR036890">
    <property type="entry name" value="HATPase_C_sf"/>
</dbReference>
<dbReference type="InterPro" id="IPR000014">
    <property type="entry name" value="PAS"/>
</dbReference>
<dbReference type="Gene3D" id="3.30.450.20">
    <property type="entry name" value="PAS domain"/>
    <property type="match status" value="2"/>
</dbReference>
<sequence>MTAPRKQVLDHGQLIKRQKALADFGEFALRSDDLDAVLSEACRLVSDAVETRRSKVLEIQEGGQKLRVRAAVGWQPDIVGLELDMEDHSSETYSIRTGEPVITQDITKEERFKTPDFMQAAGVAALANVPIFLSGNRTFGLLQVDDLEPRDFGEEDTQFLRTYATILGPVIDRLHKMQALQSTTERFALVVENARDYAIFVADSQDRIVDWHKGAEKVFGWTAGEAAGMSCSALFTAEDRAKGEDRKEIETARREGSAPDVRWHVRKDGSQVFVDGSTVCLRNADGSVRGYLKIGQDVTEKHRTEQRLLESEALQRSLIAGVPQLVWRARSAGLRIWSSPQWERFTGQRDEDSFGMGWLNAIHPEDRDLVTAAWREAEAKGGLECEYRIRRASDGEYIWHHSRSLPGSGLGLEWLGTCTDVQQLKELQSNQEVMLAELQHRTRNIVAVIRSLSLKTIESSLTLEDFAEAFGHRLGAVARVQSLLSQLGEYERITFDDLLDAELAAHVTDREKITLDGPSGIRLRSRAIQTFALALHELATNAVKYGALASPQGGLTIRWRLENESDGGSPALLLEWVETGVENMPAADAPAKGSGYGRELIERALPYQLKAKTTYEMGAGGIRCTILAPIAIGAWKE</sequence>
<evidence type="ECO:0000256" key="11">
    <source>
        <dbReference type="ARBA" id="ARBA00022840"/>
    </source>
</evidence>
<feature type="domain" description="PAS" evidence="13">
    <location>
        <begin position="311"/>
        <end position="381"/>
    </location>
</feature>
<protein>
    <recommendedName>
        <fullName evidence="3">Blue-light-activated histidine kinase</fullName>
        <ecNumber evidence="2">2.7.13.3</ecNumber>
    </recommendedName>
</protein>
<evidence type="ECO:0000256" key="6">
    <source>
        <dbReference type="ARBA" id="ARBA00022643"/>
    </source>
</evidence>
<dbReference type="GO" id="GO:0004673">
    <property type="term" value="F:protein histidine kinase activity"/>
    <property type="evidence" value="ECO:0007669"/>
    <property type="project" value="UniProtKB-EC"/>
</dbReference>
<dbReference type="AlphaFoldDB" id="A0AAW8PBJ5"/>
<accession>A0AAW8PBJ5</accession>
<keyword evidence="12" id="KW-0843">Virulence</keyword>
<keyword evidence="5" id="KW-0285">Flavoprotein</keyword>
<evidence type="ECO:0000256" key="3">
    <source>
        <dbReference type="ARBA" id="ARBA00021740"/>
    </source>
</evidence>
<feature type="domain" description="PAC" evidence="14">
    <location>
        <begin position="257"/>
        <end position="310"/>
    </location>
</feature>
<dbReference type="Pfam" id="PF07536">
    <property type="entry name" value="HWE_HK"/>
    <property type="match status" value="1"/>
</dbReference>
<dbReference type="GO" id="GO:0006355">
    <property type="term" value="P:regulation of DNA-templated transcription"/>
    <property type="evidence" value="ECO:0007669"/>
    <property type="project" value="InterPro"/>
</dbReference>
<dbReference type="InterPro" id="IPR029016">
    <property type="entry name" value="GAF-like_dom_sf"/>
</dbReference>
<proteinExistence type="predicted"/>
<dbReference type="EC" id="2.7.13.3" evidence="2"/>
<keyword evidence="10" id="KW-0418">Kinase</keyword>
<evidence type="ECO:0000256" key="7">
    <source>
        <dbReference type="ARBA" id="ARBA00022679"/>
    </source>
</evidence>
<dbReference type="InterPro" id="IPR011102">
    <property type="entry name" value="Sig_transdc_His_kinase_HWE"/>
</dbReference>
<keyword evidence="4" id="KW-0597">Phosphoprotein</keyword>
<evidence type="ECO:0000256" key="1">
    <source>
        <dbReference type="ARBA" id="ARBA00000085"/>
    </source>
</evidence>
<dbReference type="Pfam" id="PF01590">
    <property type="entry name" value="GAF"/>
    <property type="match status" value="1"/>
</dbReference>
<evidence type="ECO:0000259" key="13">
    <source>
        <dbReference type="PROSITE" id="PS50112"/>
    </source>
</evidence>
<dbReference type="Gene3D" id="3.30.450.40">
    <property type="match status" value="1"/>
</dbReference>
<evidence type="ECO:0000256" key="10">
    <source>
        <dbReference type="ARBA" id="ARBA00022777"/>
    </source>
</evidence>
<dbReference type="NCBIfam" id="TIGR00229">
    <property type="entry name" value="sensory_box"/>
    <property type="match status" value="2"/>
</dbReference>
<dbReference type="InterPro" id="IPR013767">
    <property type="entry name" value="PAS_fold"/>
</dbReference>
<keyword evidence="16" id="KW-1185">Reference proteome</keyword>
<dbReference type="SUPFAM" id="SSF55781">
    <property type="entry name" value="GAF domain-like"/>
    <property type="match status" value="1"/>
</dbReference>
<name>A0AAW8PBJ5_9HYPH</name>
<dbReference type="Pfam" id="PF08447">
    <property type="entry name" value="PAS_3"/>
    <property type="match status" value="1"/>
</dbReference>
<dbReference type="SMART" id="SM00065">
    <property type="entry name" value="GAF"/>
    <property type="match status" value="1"/>
</dbReference>
<evidence type="ECO:0000256" key="2">
    <source>
        <dbReference type="ARBA" id="ARBA00012438"/>
    </source>
</evidence>